<comment type="caution">
    <text evidence="3">The sequence shown here is derived from an EMBL/GenBank/DDBJ whole genome shotgun (WGS) entry which is preliminary data.</text>
</comment>
<evidence type="ECO:0000313" key="3">
    <source>
        <dbReference type="EMBL" id="MCU6668178.1"/>
    </source>
</evidence>
<keyword evidence="1" id="KW-0732">Signal</keyword>
<proteinExistence type="predicted"/>
<dbReference type="AlphaFoldDB" id="A0A9J6QFS1"/>
<gene>
    <name evidence="3" type="ORF">M8013_05305</name>
</gene>
<evidence type="ECO:0000259" key="2">
    <source>
        <dbReference type="PROSITE" id="PS50983"/>
    </source>
</evidence>
<reference evidence="3" key="1">
    <citation type="submission" date="2022-05" db="EMBL/GenBank/DDBJ databases">
        <title>Description of a novel species of Leclercia; Leclercia tamurae and the Proposal for a Novel Genus Silvania gen. nov. Containing Two Novel Species Silvania hatchlandensis sp. nov. and Silvania confinis sp. nov. Isolated from the Rhizosphere of Oak.</title>
        <authorList>
            <person name="Maddock D.W."/>
            <person name="Brady C.L."/>
            <person name="Denman S."/>
            <person name="Arnold D."/>
        </authorList>
    </citation>
    <scope>NUCLEOTIDE SEQUENCE</scope>
    <source>
        <strain evidence="3">H4N4</strain>
    </source>
</reference>
<dbReference type="PANTHER" id="PTHR30535:SF7">
    <property type="entry name" value="IRON(III) DICITRATE-BINDING PROTEIN"/>
    <property type="match status" value="1"/>
</dbReference>
<accession>A0A9J6QFS1</accession>
<dbReference type="EMBL" id="JAMGZJ010000069">
    <property type="protein sequence ID" value="MCU6668178.1"/>
    <property type="molecule type" value="Genomic_DNA"/>
</dbReference>
<keyword evidence="4" id="KW-1185">Reference proteome</keyword>
<dbReference type="Gene3D" id="3.40.50.1980">
    <property type="entry name" value="Nitrogenase molybdenum iron protein domain"/>
    <property type="match status" value="2"/>
</dbReference>
<feature type="domain" description="Fe/B12 periplasmic-binding" evidence="2">
    <location>
        <begin position="44"/>
        <end position="339"/>
    </location>
</feature>
<protein>
    <submittedName>
        <fullName evidence="3">ABC transporter substrate-binding protein</fullName>
    </submittedName>
</protein>
<evidence type="ECO:0000313" key="4">
    <source>
        <dbReference type="Proteomes" id="UP001061282"/>
    </source>
</evidence>
<dbReference type="SUPFAM" id="SSF53807">
    <property type="entry name" value="Helical backbone' metal receptor"/>
    <property type="match status" value="1"/>
</dbReference>
<feature type="chain" id="PRO_5039917615" evidence="1">
    <location>
        <begin position="22"/>
        <end position="339"/>
    </location>
</feature>
<sequence length="339" mass="36910">MFIKKVLLLSALITVSTPIFATQVFPFTLENCGIKQTFTAAPDRVVTLGQHETELLLALGLEKKIAATSVWFGALPDALKAQGKDLLKLADNSPSFEAVVAQKPDLVLAQYHWHVGPQGEVGTREQFASLGIKTWISPADCVGKSVTDSSNADGARSTPFSMEEIKREVSELATIFAVPQQGEKLNHALTQRIALAQKRAATPNRTPLKVVFWFSSTRLNGDPWVAGNYGAPGWISNTLGLKNIIDSHDEWPAVTWEHIAQAQPDIIVIADMARRLYPADDVAVKEAFLRSDPVTKNIPAVKNGHLIVVPAMSLNPSLRNVDAVEAISEQLATIQAKHE</sequence>
<feature type="signal peptide" evidence="1">
    <location>
        <begin position="1"/>
        <end position="21"/>
    </location>
</feature>
<name>A0A9J6QFS1_9ENTR</name>
<evidence type="ECO:0000256" key="1">
    <source>
        <dbReference type="SAM" id="SignalP"/>
    </source>
</evidence>
<dbReference type="PROSITE" id="PS50983">
    <property type="entry name" value="FE_B12_PBP"/>
    <property type="match status" value="1"/>
</dbReference>
<dbReference type="Pfam" id="PF01497">
    <property type="entry name" value="Peripla_BP_2"/>
    <property type="match status" value="1"/>
</dbReference>
<organism evidence="3 4">
    <name type="scientific">Silvania confinis</name>
    <dbReference type="NCBI Taxonomy" id="2926470"/>
    <lineage>
        <taxon>Bacteria</taxon>
        <taxon>Pseudomonadati</taxon>
        <taxon>Pseudomonadota</taxon>
        <taxon>Gammaproteobacteria</taxon>
        <taxon>Enterobacterales</taxon>
        <taxon>Enterobacteriaceae</taxon>
        <taxon>Silvania</taxon>
    </lineage>
</organism>
<dbReference type="PANTHER" id="PTHR30535">
    <property type="entry name" value="VITAMIN B12-BINDING PROTEIN"/>
    <property type="match status" value="1"/>
</dbReference>
<dbReference type="Proteomes" id="UP001061282">
    <property type="component" value="Unassembled WGS sequence"/>
</dbReference>
<dbReference type="RefSeq" id="WP_271266767.1">
    <property type="nucleotide sequence ID" value="NZ_JAMGZJ010000069.1"/>
</dbReference>
<dbReference type="InterPro" id="IPR002491">
    <property type="entry name" value="ABC_transptr_periplasmic_BD"/>
</dbReference>
<dbReference type="InterPro" id="IPR050902">
    <property type="entry name" value="ABC_Transporter_SBP"/>
</dbReference>